<proteinExistence type="predicted"/>
<organism evidence="8 9">
    <name type="scientific">Chilo suppressalis</name>
    <name type="common">Asiatic rice borer moth</name>
    <dbReference type="NCBI Taxonomy" id="168631"/>
    <lineage>
        <taxon>Eukaryota</taxon>
        <taxon>Metazoa</taxon>
        <taxon>Ecdysozoa</taxon>
        <taxon>Arthropoda</taxon>
        <taxon>Hexapoda</taxon>
        <taxon>Insecta</taxon>
        <taxon>Pterygota</taxon>
        <taxon>Neoptera</taxon>
        <taxon>Endopterygota</taxon>
        <taxon>Lepidoptera</taxon>
        <taxon>Glossata</taxon>
        <taxon>Ditrysia</taxon>
        <taxon>Pyraloidea</taxon>
        <taxon>Crambidae</taxon>
        <taxon>Crambinae</taxon>
        <taxon>Chilo</taxon>
    </lineage>
</organism>
<dbReference type="SUPFAM" id="SSF57667">
    <property type="entry name" value="beta-beta-alpha zinc fingers"/>
    <property type="match status" value="1"/>
</dbReference>
<evidence type="ECO:0000313" key="8">
    <source>
        <dbReference type="EMBL" id="CAH2985024.1"/>
    </source>
</evidence>
<dbReference type="Proteomes" id="UP001153292">
    <property type="component" value="Chromosome 2"/>
</dbReference>
<accession>A0ABN8L3L6</accession>
<keyword evidence="9" id="KW-1185">Reference proteome</keyword>
<reference evidence="8" key="1">
    <citation type="submission" date="2021-12" db="EMBL/GenBank/DDBJ databases">
        <authorList>
            <person name="King R."/>
        </authorList>
    </citation>
    <scope>NUCLEOTIDE SEQUENCE</scope>
</reference>
<keyword evidence="4" id="KW-0863">Zinc-finger</keyword>
<keyword evidence="3" id="KW-0677">Repeat</keyword>
<protein>
    <recommendedName>
        <fullName evidence="7">C2H2-type domain-containing protein</fullName>
    </recommendedName>
</protein>
<keyword evidence="2" id="KW-0479">Metal-binding</keyword>
<evidence type="ECO:0000313" key="9">
    <source>
        <dbReference type="Proteomes" id="UP001153292"/>
    </source>
</evidence>
<feature type="domain" description="C2H2-type" evidence="7">
    <location>
        <begin position="496"/>
        <end position="518"/>
    </location>
</feature>
<evidence type="ECO:0000256" key="3">
    <source>
        <dbReference type="ARBA" id="ARBA00022737"/>
    </source>
</evidence>
<keyword evidence="5" id="KW-0862">Zinc</keyword>
<keyword evidence="6" id="KW-0539">Nucleus</keyword>
<feature type="domain" description="C2H2-type" evidence="7">
    <location>
        <begin position="68"/>
        <end position="90"/>
    </location>
</feature>
<dbReference type="SMART" id="SM00451">
    <property type="entry name" value="ZnF_U1"/>
    <property type="match status" value="4"/>
</dbReference>
<dbReference type="InterPro" id="IPR013087">
    <property type="entry name" value="Znf_C2H2_type"/>
</dbReference>
<dbReference type="PROSITE" id="PS00028">
    <property type="entry name" value="ZINC_FINGER_C2H2_1"/>
    <property type="match status" value="2"/>
</dbReference>
<sequence length="559" mass="64152">MSSKFLENTILKSYVDSVCMVCENHLRSDSEVTSHIAKPVHQKNLDAAEYVEKYKDEKILKVNKGYFCTFCGLLLSTVTKAGFHVKEKQHTRNKAVQLIKRDGCYVVAYDSLLIDYDVWSGFTGNACAVCNVDVTNRNLHKSDFTHILNLVQSCVEFGDLQQIYRKVDESSFHCITCNEIYPYHDLDNHFKEAVHSMRLTKCKDAFLNYKSEGTNGDQINKNAKFENVVVETKSINSSYEENKLFILDSIPIYEKNEVDINIENETAFCKKCFENVDFDPVSISNHIKKHESSIEEFNKQTNGKILPIASAASNKQAIDGKKVDDDEMPTVSDPLVFAKENMLTYDAASNNAYCRVCDVRLPASLASMKEHVSGSVHRKLSANKLKESKFKSKKQAPYRKTPMKDFVEELCTIRHFNGHERIVNDQYCISQYSFLLITNNGQSLRCQACEVNLTPYQVDTHQESFGHNEAMGEVSVITSLDRTEFVREVRTGIFHCGYCNLVIAPWDDLQNHLKSREHKNVKEYFLKRLTIVEPELRQLRVRRFLDQTRARIFGFPFGL</sequence>
<dbReference type="SMART" id="SM00355">
    <property type="entry name" value="ZnF_C2H2"/>
    <property type="match status" value="6"/>
</dbReference>
<gene>
    <name evidence="8" type="ORF">CHILSU_LOCUS4913</name>
</gene>
<evidence type="ECO:0000256" key="1">
    <source>
        <dbReference type="ARBA" id="ARBA00004123"/>
    </source>
</evidence>
<evidence type="ECO:0000256" key="6">
    <source>
        <dbReference type="ARBA" id="ARBA00023242"/>
    </source>
</evidence>
<name>A0ABN8L3L6_CHISP</name>
<dbReference type="InterPro" id="IPR036236">
    <property type="entry name" value="Znf_C2H2_sf"/>
</dbReference>
<dbReference type="InterPro" id="IPR050888">
    <property type="entry name" value="ZnF_C2H2-type_TF"/>
</dbReference>
<evidence type="ECO:0000256" key="2">
    <source>
        <dbReference type="ARBA" id="ARBA00022723"/>
    </source>
</evidence>
<dbReference type="PANTHER" id="PTHR24406">
    <property type="entry name" value="TRANSCRIPTIONAL REPRESSOR CTCFL-RELATED"/>
    <property type="match status" value="1"/>
</dbReference>
<dbReference type="EMBL" id="OU963895">
    <property type="protein sequence ID" value="CAH2985024.1"/>
    <property type="molecule type" value="Genomic_DNA"/>
</dbReference>
<comment type="subcellular location">
    <subcellularLocation>
        <location evidence="1">Nucleus</location>
    </subcellularLocation>
</comment>
<evidence type="ECO:0000256" key="5">
    <source>
        <dbReference type="ARBA" id="ARBA00022833"/>
    </source>
</evidence>
<evidence type="ECO:0000256" key="4">
    <source>
        <dbReference type="ARBA" id="ARBA00022771"/>
    </source>
</evidence>
<dbReference type="InterPro" id="IPR003604">
    <property type="entry name" value="Matrin/U1-like-C_Znf_C2H2"/>
</dbReference>
<evidence type="ECO:0000259" key="7">
    <source>
        <dbReference type="PROSITE" id="PS00028"/>
    </source>
</evidence>